<accession>K9EGK0</accession>
<evidence type="ECO:0000259" key="1">
    <source>
        <dbReference type="Pfam" id="PF03976"/>
    </source>
</evidence>
<protein>
    <submittedName>
        <fullName evidence="2">PPK2 family polyphosphate:nucleotide phosphotransferase</fullName>
    </submittedName>
</protein>
<name>K9EGK0_9ACTO</name>
<dbReference type="Gene3D" id="3.40.50.300">
    <property type="entry name" value="P-loop containing nucleotide triphosphate hydrolases"/>
    <property type="match status" value="1"/>
</dbReference>
<dbReference type="InterPro" id="IPR022488">
    <property type="entry name" value="PPK2-related"/>
</dbReference>
<proteinExistence type="predicted"/>
<gene>
    <name evidence="2" type="ORF">HMPREF9233_01144</name>
</gene>
<reference evidence="2 3" key="1">
    <citation type="submission" date="2012-09" db="EMBL/GenBank/DDBJ databases">
        <title>The Genome Sequence of Actinobaculum massiliae ACS-171-V-COL2.</title>
        <authorList>
            <consortium name="The Broad Institute Genome Sequencing Platform"/>
            <person name="Earl A."/>
            <person name="Ward D."/>
            <person name="Feldgarden M."/>
            <person name="Gevers D."/>
            <person name="Saerens B."/>
            <person name="Vaneechoutte M."/>
            <person name="Walker B."/>
            <person name="Young S.K."/>
            <person name="Zeng Q."/>
            <person name="Gargeya S."/>
            <person name="Fitzgerald M."/>
            <person name="Haas B."/>
            <person name="Abouelleil A."/>
            <person name="Alvarado L."/>
            <person name="Arachchi H.M."/>
            <person name="Berlin A."/>
            <person name="Chapman S.B."/>
            <person name="Goldberg J."/>
            <person name="Griggs A."/>
            <person name="Gujja S."/>
            <person name="Hansen M."/>
            <person name="Howarth C."/>
            <person name="Imamovic A."/>
            <person name="Larimer J."/>
            <person name="McCowen C."/>
            <person name="Montmayeur A."/>
            <person name="Murphy C."/>
            <person name="Neiman D."/>
            <person name="Pearson M."/>
            <person name="Priest M."/>
            <person name="Roberts A."/>
            <person name="Saif S."/>
            <person name="Shea T."/>
            <person name="Sisk P."/>
            <person name="Sykes S."/>
            <person name="Wortman J."/>
            <person name="Nusbaum C."/>
            <person name="Birren B."/>
        </authorList>
    </citation>
    <scope>NUCLEOTIDE SEQUENCE [LARGE SCALE GENOMIC DNA]</scope>
    <source>
        <strain evidence="3">ACS-171-V-Col2</strain>
    </source>
</reference>
<evidence type="ECO:0000313" key="2">
    <source>
        <dbReference type="EMBL" id="EKU95006.1"/>
    </source>
</evidence>
<dbReference type="NCBIfam" id="TIGR03709">
    <property type="entry name" value="PPK2_rel_1"/>
    <property type="match status" value="1"/>
</dbReference>
<sequence>MGETKDLDLWTTSPAISLRVRDGFQLESVDRAATVGWPGSKKEGNKARKERGDLLDELQERLIAEARSGQKRRVLLVLQGMDTAGKGSLINKVAGMVDPQGVEISSFGVPTEEEASHDFLWRIEKRLPKPGMIGIFDRSHYEDVLVQKVENLAPPEEIERRYGAINDFETSLVDDGVTVIKIALLISYQEQGYRLLRRLARRDKHWKYSPSDVATREKWSAYDAAYQAMFERTSTDYAPWYAVPADNKWYARLAVTEILTQELAKMAPRWPEMDWDVEAEAKKVLETIPAIAARAAQKPLEKQAAKVAEESKIYREEVFDAVRDDATRDGGDRVANV</sequence>
<dbReference type="InterPro" id="IPR022300">
    <property type="entry name" value="PPK2-rel_1"/>
</dbReference>
<dbReference type="SUPFAM" id="SSF52540">
    <property type="entry name" value="P-loop containing nucleoside triphosphate hydrolases"/>
    <property type="match status" value="1"/>
</dbReference>
<dbReference type="HOGENOM" id="CLU_048699_1_2_11"/>
<dbReference type="PANTHER" id="PTHR34383:SF3">
    <property type="entry name" value="POLYPHOSPHATE:AMP PHOSPHOTRANSFERASE"/>
    <property type="match status" value="1"/>
</dbReference>
<comment type="caution">
    <text evidence="2">The sequence shown here is derived from an EMBL/GenBank/DDBJ whole genome shotgun (WGS) entry which is preliminary data.</text>
</comment>
<evidence type="ECO:0000313" key="3">
    <source>
        <dbReference type="Proteomes" id="UP000009888"/>
    </source>
</evidence>
<dbReference type="PANTHER" id="PTHR34383">
    <property type="entry name" value="POLYPHOSPHATE:AMP PHOSPHOTRANSFERASE-RELATED"/>
    <property type="match status" value="1"/>
</dbReference>
<dbReference type="Pfam" id="PF03976">
    <property type="entry name" value="PPK2"/>
    <property type="match status" value="1"/>
</dbReference>
<dbReference type="Proteomes" id="UP000009888">
    <property type="component" value="Unassembled WGS sequence"/>
</dbReference>
<dbReference type="GO" id="GO:0006797">
    <property type="term" value="P:polyphosphate metabolic process"/>
    <property type="evidence" value="ECO:0007669"/>
    <property type="project" value="InterPro"/>
</dbReference>
<dbReference type="RefSeq" id="WP_007001350.1">
    <property type="nucleotide sequence ID" value="NZ_JH992955.1"/>
</dbReference>
<keyword evidence="3" id="KW-1185">Reference proteome</keyword>
<dbReference type="InterPro" id="IPR027417">
    <property type="entry name" value="P-loop_NTPase"/>
</dbReference>
<dbReference type="GO" id="GO:0016776">
    <property type="term" value="F:phosphotransferase activity, phosphate group as acceptor"/>
    <property type="evidence" value="ECO:0007669"/>
    <property type="project" value="InterPro"/>
</dbReference>
<dbReference type="STRING" id="202789.GCA_001457435_00970"/>
<dbReference type="AlphaFoldDB" id="K9EGK0"/>
<organism evidence="2 3">
    <name type="scientific">Actinobaculum massiliense ACS-171-V-Col2</name>
    <dbReference type="NCBI Taxonomy" id="883066"/>
    <lineage>
        <taxon>Bacteria</taxon>
        <taxon>Bacillati</taxon>
        <taxon>Actinomycetota</taxon>
        <taxon>Actinomycetes</taxon>
        <taxon>Actinomycetales</taxon>
        <taxon>Actinomycetaceae</taxon>
        <taxon>Actinobaculum</taxon>
    </lineage>
</organism>
<feature type="domain" description="Polyphosphate kinase-2-related" evidence="1">
    <location>
        <begin position="48"/>
        <end position="267"/>
    </location>
</feature>
<dbReference type="eggNOG" id="COG2326">
    <property type="taxonomic scope" value="Bacteria"/>
</dbReference>
<dbReference type="EMBL" id="AGWL01000006">
    <property type="protein sequence ID" value="EKU95006.1"/>
    <property type="molecule type" value="Genomic_DNA"/>
</dbReference>
<keyword evidence="2" id="KW-0808">Transferase</keyword>
<dbReference type="PATRIC" id="fig|883066.3.peg.1203"/>